<sequence>VISKRCQIVASGFTRTLSRRERAGGVERPPLLLLFPRCLRRCCSLCSRRNIGSFRRRRYEMAETARVTEAQRVGYAGATHISTLVELTGEGLREEESSTWMP</sequence>
<evidence type="ECO:0000313" key="1">
    <source>
        <dbReference type="EMBL" id="KAG7453533.1"/>
    </source>
</evidence>
<organism evidence="1 2">
    <name type="scientific">Solea senegalensis</name>
    <name type="common">Senegalese sole</name>
    <dbReference type="NCBI Taxonomy" id="28829"/>
    <lineage>
        <taxon>Eukaryota</taxon>
        <taxon>Metazoa</taxon>
        <taxon>Chordata</taxon>
        <taxon>Craniata</taxon>
        <taxon>Vertebrata</taxon>
        <taxon>Euteleostomi</taxon>
        <taxon>Actinopterygii</taxon>
        <taxon>Neopterygii</taxon>
        <taxon>Teleostei</taxon>
        <taxon>Neoteleostei</taxon>
        <taxon>Acanthomorphata</taxon>
        <taxon>Carangaria</taxon>
        <taxon>Pleuronectiformes</taxon>
        <taxon>Pleuronectoidei</taxon>
        <taxon>Soleidae</taxon>
        <taxon>Solea</taxon>
    </lineage>
</organism>
<accession>A0AAV6PAC2</accession>
<dbReference type="EMBL" id="JAGKHQ010001863">
    <property type="protein sequence ID" value="KAG7453533.1"/>
    <property type="molecule type" value="Genomic_DNA"/>
</dbReference>
<proteinExistence type="predicted"/>
<protein>
    <submittedName>
        <fullName evidence="1">Uncharacterized protein</fullName>
    </submittedName>
</protein>
<gene>
    <name evidence="1" type="ORF">JOB18_018592</name>
</gene>
<keyword evidence="2" id="KW-1185">Reference proteome</keyword>
<comment type="caution">
    <text evidence="1">The sequence shown here is derived from an EMBL/GenBank/DDBJ whole genome shotgun (WGS) entry which is preliminary data.</text>
</comment>
<dbReference type="Proteomes" id="UP000693946">
    <property type="component" value="Unassembled WGS sequence"/>
</dbReference>
<evidence type="ECO:0000313" key="2">
    <source>
        <dbReference type="Proteomes" id="UP000693946"/>
    </source>
</evidence>
<feature type="non-terminal residue" evidence="1">
    <location>
        <position position="1"/>
    </location>
</feature>
<dbReference type="AlphaFoldDB" id="A0AAV6PAC2"/>
<name>A0AAV6PAC2_SOLSE</name>
<reference evidence="1 2" key="1">
    <citation type="journal article" date="2021" name="Sci. Rep.">
        <title>Chromosome anchoring in Senegalese sole (Solea senegalensis) reveals sex-associated markers and genome rearrangements in flatfish.</title>
        <authorList>
            <person name="Guerrero-Cozar I."/>
            <person name="Gomez-Garrido J."/>
            <person name="Berbel C."/>
            <person name="Martinez-Blanch J.F."/>
            <person name="Alioto T."/>
            <person name="Claros M.G."/>
            <person name="Gagnaire P.A."/>
            <person name="Manchado M."/>
        </authorList>
    </citation>
    <scope>NUCLEOTIDE SEQUENCE [LARGE SCALE GENOMIC DNA]</scope>
    <source>
        <strain evidence="1">Sse05_10M</strain>
    </source>
</reference>